<keyword evidence="2" id="KW-1185">Reference proteome</keyword>
<gene>
    <name evidence="1" type="ORF">CBR_g54966</name>
</gene>
<dbReference type="AlphaFoldDB" id="A0A388K7H8"/>
<dbReference type="InterPro" id="IPR010865">
    <property type="entry name" value="DUF1499"/>
</dbReference>
<dbReference type="PIRSF" id="PIRSF026426">
    <property type="entry name" value="DUF1499"/>
    <property type="match status" value="1"/>
</dbReference>
<dbReference type="PANTHER" id="PTHR34801:SF2">
    <property type="entry name" value="EXPRESSED PROTEIN"/>
    <property type="match status" value="1"/>
</dbReference>
<organism evidence="1 2">
    <name type="scientific">Chara braunii</name>
    <name type="common">Braun's stonewort</name>
    <dbReference type="NCBI Taxonomy" id="69332"/>
    <lineage>
        <taxon>Eukaryota</taxon>
        <taxon>Viridiplantae</taxon>
        <taxon>Streptophyta</taxon>
        <taxon>Charophyceae</taxon>
        <taxon>Charales</taxon>
        <taxon>Characeae</taxon>
        <taxon>Chara</taxon>
    </lineage>
</organism>
<dbReference type="PANTHER" id="PTHR34801">
    <property type="entry name" value="EXPRESSED PROTEIN"/>
    <property type="match status" value="1"/>
</dbReference>
<dbReference type="Pfam" id="PF07386">
    <property type="entry name" value="DUF1499"/>
    <property type="match status" value="1"/>
</dbReference>
<dbReference type="OrthoDB" id="41501at2759"/>
<protein>
    <recommendedName>
        <fullName evidence="3">DUF1499 domain-containing protein</fullName>
    </recommendedName>
</protein>
<comment type="caution">
    <text evidence="1">The sequence shown here is derived from an EMBL/GenBank/DDBJ whole genome shotgun (WGS) entry which is preliminary data.</text>
</comment>
<evidence type="ECO:0000313" key="1">
    <source>
        <dbReference type="EMBL" id="GBG65987.1"/>
    </source>
</evidence>
<sequence length="86" mass="9939">MIKNTKPDGYTPTIVKTTDDYVYVEYESPTMGFVDDVEFWFPPGDRSLVEYRSASRLGESDLDINRKRIKALRLELQKKGWASVGF</sequence>
<accession>A0A388K7H8</accession>
<evidence type="ECO:0008006" key="3">
    <source>
        <dbReference type="Google" id="ProtNLM"/>
    </source>
</evidence>
<proteinExistence type="predicted"/>
<dbReference type="Proteomes" id="UP000265515">
    <property type="component" value="Unassembled WGS sequence"/>
</dbReference>
<dbReference type="Gramene" id="GBG65987">
    <property type="protein sequence ID" value="GBG65987"/>
    <property type="gene ID" value="CBR_g54966"/>
</dbReference>
<dbReference type="EMBL" id="BFEA01000068">
    <property type="protein sequence ID" value="GBG65987.1"/>
    <property type="molecule type" value="Genomic_DNA"/>
</dbReference>
<reference evidence="1 2" key="1">
    <citation type="journal article" date="2018" name="Cell">
        <title>The Chara Genome: Secondary Complexity and Implications for Plant Terrestrialization.</title>
        <authorList>
            <person name="Nishiyama T."/>
            <person name="Sakayama H."/>
            <person name="Vries J.D."/>
            <person name="Buschmann H."/>
            <person name="Saint-Marcoux D."/>
            <person name="Ullrich K.K."/>
            <person name="Haas F.B."/>
            <person name="Vanderstraeten L."/>
            <person name="Becker D."/>
            <person name="Lang D."/>
            <person name="Vosolsobe S."/>
            <person name="Rombauts S."/>
            <person name="Wilhelmsson P.K.I."/>
            <person name="Janitza P."/>
            <person name="Kern R."/>
            <person name="Heyl A."/>
            <person name="Rumpler F."/>
            <person name="Villalobos L.I.A.C."/>
            <person name="Clay J.M."/>
            <person name="Skokan R."/>
            <person name="Toyoda A."/>
            <person name="Suzuki Y."/>
            <person name="Kagoshima H."/>
            <person name="Schijlen E."/>
            <person name="Tajeshwar N."/>
            <person name="Catarino B."/>
            <person name="Hetherington A.J."/>
            <person name="Saltykova A."/>
            <person name="Bonnot C."/>
            <person name="Breuninger H."/>
            <person name="Symeonidi A."/>
            <person name="Radhakrishnan G.V."/>
            <person name="Van Nieuwerburgh F."/>
            <person name="Deforce D."/>
            <person name="Chang C."/>
            <person name="Karol K.G."/>
            <person name="Hedrich R."/>
            <person name="Ulvskov P."/>
            <person name="Glockner G."/>
            <person name="Delwiche C.F."/>
            <person name="Petrasek J."/>
            <person name="Van de Peer Y."/>
            <person name="Friml J."/>
            <person name="Beilby M."/>
            <person name="Dolan L."/>
            <person name="Kohara Y."/>
            <person name="Sugano S."/>
            <person name="Fujiyama A."/>
            <person name="Delaux P.-M."/>
            <person name="Quint M."/>
            <person name="TheiBen G."/>
            <person name="Hagemann M."/>
            <person name="Harholt J."/>
            <person name="Dunand C."/>
            <person name="Zachgo S."/>
            <person name="Langdale J."/>
            <person name="Maumus F."/>
            <person name="Straeten D.V.D."/>
            <person name="Gould S.B."/>
            <person name="Rensing S.A."/>
        </authorList>
    </citation>
    <scope>NUCLEOTIDE SEQUENCE [LARGE SCALE GENOMIC DNA]</scope>
    <source>
        <strain evidence="1 2">S276</strain>
    </source>
</reference>
<evidence type="ECO:0000313" key="2">
    <source>
        <dbReference type="Proteomes" id="UP000265515"/>
    </source>
</evidence>
<dbReference type="OMA" id="EYQSPIM"/>
<name>A0A388K7H8_CHABU</name>